<dbReference type="Gene3D" id="3.90.70.10">
    <property type="entry name" value="Cysteine proteinases"/>
    <property type="match status" value="1"/>
</dbReference>
<comment type="caution">
    <text evidence="2">The sequence shown here is derived from an EMBL/GenBank/DDBJ whole genome shotgun (WGS) entry which is preliminary data.</text>
</comment>
<organism evidence="2 3">
    <name type="scientific">Rhodotorula paludigena</name>
    <dbReference type="NCBI Taxonomy" id="86838"/>
    <lineage>
        <taxon>Eukaryota</taxon>
        <taxon>Fungi</taxon>
        <taxon>Dikarya</taxon>
        <taxon>Basidiomycota</taxon>
        <taxon>Pucciniomycotina</taxon>
        <taxon>Microbotryomycetes</taxon>
        <taxon>Sporidiobolales</taxon>
        <taxon>Sporidiobolaceae</taxon>
        <taxon>Rhodotorula</taxon>
    </lineage>
</organism>
<sequence length="290" mass="32356">MAYTWSSQAGITSRSLIRIDTLGLIAPQYRDRQQQDAQELLLALLDGLHDDLNLVVDAAPSAPLSPRAEAAQERLPEVIAADLEWTRYRERNDSVIVDFFQGQLRNRMECLHCQQVLYTTSTTFSPLQTLSLSLPAPTAQQKTVSLAHCIDEFLQEEIMHGNNACIIHLKRFAYTSFPPTKVSTRVTFPLHGLELGHLLPPMALASPSPYSLNLPHEPRTRYELYAACCHLGEDGSGHYTALVRRPDALSAFVLIDDEQVDPLSSPAAQAAALRGAEETAYLLFYRIQRD</sequence>
<name>A0AAV5GJB0_9BASI</name>
<dbReference type="AlphaFoldDB" id="A0AAV5GJB0"/>
<feature type="domain" description="USP" evidence="1">
    <location>
        <begin position="1"/>
        <end position="288"/>
    </location>
</feature>
<dbReference type="PANTHER" id="PTHR21646">
    <property type="entry name" value="UBIQUITIN CARBOXYL-TERMINAL HYDROLASE"/>
    <property type="match status" value="1"/>
</dbReference>
<accession>A0AAV5GJB0</accession>
<reference evidence="2 3" key="1">
    <citation type="submission" date="2021-12" db="EMBL/GenBank/DDBJ databases">
        <title>High titer production of polyol ester of fatty acids by Rhodotorula paludigena BS15 towards product separation-free biomass refinery.</title>
        <authorList>
            <person name="Mano J."/>
            <person name="Ono H."/>
            <person name="Tanaka T."/>
            <person name="Naito K."/>
            <person name="Sushida H."/>
            <person name="Ike M."/>
            <person name="Tokuyasu K."/>
            <person name="Kitaoka M."/>
        </authorList>
    </citation>
    <scope>NUCLEOTIDE SEQUENCE [LARGE SCALE GENOMIC DNA]</scope>
    <source>
        <strain evidence="2 3">BS15</strain>
    </source>
</reference>
<keyword evidence="3" id="KW-1185">Reference proteome</keyword>
<dbReference type="PROSITE" id="PS50235">
    <property type="entry name" value="USP_3"/>
    <property type="match status" value="1"/>
</dbReference>
<proteinExistence type="predicted"/>
<dbReference type="EMBL" id="BQKY01000004">
    <property type="protein sequence ID" value="GJN89152.1"/>
    <property type="molecule type" value="Genomic_DNA"/>
</dbReference>
<dbReference type="InterPro" id="IPR028889">
    <property type="entry name" value="USP"/>
</dbReference>
<gene>
    <name evidence="2" type="ORF">Rhopal_002126-T1</name>
</gene>
<dbReference type="Pfam" id="PF00443">
    <property type="entry name" value="UCH"/>
    <property type="match status" value="1"/>
</dbReference>
<protein>
    <recommendedName>
        <fullName evidence="1">USP domain-containing protein</fullName>
    </recommendedName>
</protein>
<dbReference type="InterPro" id="IPR050185">
    <property type="entry name" value="Ub_carboxyl-term_hydrolase"/>
</dbReference>
<dbReference type="SUPFAM" id="SSF54001">
    <property type="entry name" value="Cysteine proteinases"/>
    <property type="match status" value="1"/>
</dbReference>
<evidence type="ECO:0000259" key="1">
    <source>
        <dbReference type="PROSITE" id="PS50235"/>
    </source>
</evidence>
<dbReference type="GO" id="GO:0016579">
    <property type="term" value="P:protein deubiquitination"/>
    <property type="evidence" value="ECO:0007669"/>
    <property type="project" value="InterPro"/>
</dbReference>
<evidence type="ECO:0000313" key="3">
    <source>
        <dbReference type="Proteomes" id="UP001342314"/>
    </source>
</evidence>
<dbReference type="Proteomes" id="UP001342314">
    <property type="component" value="Unassembled WGS sequence"/>
</dbReference>
<dbReference type="InterPro" id="IPR001394">
    <property type="entry name" value="Peptidase_C19_UCH"/>
</dbReference>
<dbReference type="GO" id="GO:0004843">
    <property type="term" value="F:cysteine-type deubiquitinase activity"/>
    <property type="evidence" value="ECO:0007669"/>
    <property type="project" value="InterPro"/>
</dbReference>
<dbReference type="InterPro" id="IPR038765">
    <property type="entry name" value="Papain-like_cys_pep_sf"/>
</dbReference>
<evidence type="ECO:0000313" key="2">
    <source>
        <dbReference type="EMBL" id="GJN89152.1"/>
    </source>
</evidence>